<keyword evidence="2" id="KW-1185">Reference proteome</keyword>
<dbReference type="SUPFAM" id="SSF50985">
    <property type="entry name" value="RCC1/BLIP-II"/>
    <property type="match status" value="1"/>
</dbReference>
<dbReference type="EMBL" id="CAJNJA010046586">
    <property type="protein sequence ID" value="CAE7818294.1"/>
    <property type="molecule type" value="Genomic_DNA"/>
</dbReference>
<name>A0A812ZBD3_9DINO</name>
<sequence length="50" mass="5151">VNGGDCSAVQHELIGVQKMHATKYAFAALLESGSVVTWGSPIFGGSSNEV</sequence>
<dbReference type="Proteomes" id="UP000601435">
    <property type="component" value="Unassembled WGS sequence"/>
</dbReference>
<evidence type="ECO:0000313" key="2">
    <source>
        <dbReference type="Proteomes" id="UP000601435"/>
    </source>
</evidence>
<proteinExistence type="predicted"/>
<reference evidence="1" key="1">
    <citation type="submission" date="2021-02" db="EMBL/GenBank/DDBJ databases">
        <authorList>
            <person name="Dougan E. K."/>
            <person name="Rhodes N."/>
            <person name="Thang M."/>
            <person name="Chan C."/>
        </authorList>
    </citation>
    <scope>NUCLEOTIDE SEQUENCE</scope>
</reference>
<dbReference type="InterPro" id="IPR009091">
    <property type="entry name" value="RCC1/BLIP-II"/>
</dbReference>
<gene>
    <name evidence="1" type="primary">recQ</name>
    <name evidence="1" type="ORF">SNEC2469_LOCUS24309</name>
</gene>
<comment type="caution">
    <text evidence="1">The sequence shown here is derived from an EMBL/GenBank/DDBJ whole genome shotgun (WGS) entry which is preliminary data.</text>
</comment>
<organism evidence="1 2">
    <name type="scientific">Symbiodinium necroappetens</name>
    <dbReference type="NCBI Taxonomy" id="1628268"/>
    <lineage>
        <taxon>Eukaryota</taxon>
        <taxon>Sar</taxon>
        <taxon>Alveolata</taxon>
        <taxon>Dinophyceae</taxon>
        <taxon>Suessiales</taxon>
        <taxon>Symbiodiniaceae</taxon>
        <taxon>Symbiodinium</taxon>
    </lineage>
</organism>
<evidence type="ECO:0000313" key="1">
    <source>
        <dbReference type="EMBL" id="CAE7818294.1"/>
    </source>
</evidence>
<feature type="non-terminal residue" evidence="1">
    <location>
        <position position="1"/>
    </location>
</feature>
<feature type="non-terminal residue" evidence="1">
    <location>
        <position position="50"/>
    </location>
</feature>
<dbReference type="OrthoDB" id="444959at2759"/>
<protein>
    <submittedName>
        <fullName evidence="1">RecQ protein</fullName>
    </submittedName>
</protein>
<dbReference type="AlphaFoldDB" id="A0A812ZBD3"/>
<accession>A0A812ZBD3</accession>